<dbReference type="EMBL" id="JAUHQA010000001">
    <property type="protein sequence ID" value="MDN4481799.1"/>
    <property type="molecule type" value="Genomic_DNA"/>
</dbReference>
<gene>
    <name evidence="2" type="ORF">QQX02_12790</name>
</gene>
<organism evidence="2 3">
    <name type="scientific">Demequina muriae</name>
    <dbReference type="NCBI Taxonomy" id="3051664"/>
    <lineage>
        <taxon>Bacteria</taxon>
        <taxon>Bacillati</taxon>
        <taxon>Actinomycetota</taxon>
        <taxon>Actinomycetes</taxon>
        <taxon>Micrococcales</taxon>
        <taxon>Demequinaceae</taxon>
        <taxon>Demequina</taxon>
    </lineage>
</organism>
<keyword evidence="3" id="KW-1185">Reference proteome</keyword>
<keyword evidence="1" id="KW-0472">Membrane</keyword>
<keyword evidence="1" id="KW-1133">Transmembrane helix</keyword>
<proteinExistence type="predicted"/>
<name>A0ABT8GK35_9MICO</name>
<protein>
    <submittedName>
        <fullName evidence="2">DUF2254 domain-containing protein</fullName>
    </submittedName>
</protein>
<evidence type="ECO:0000313" key="3">
    <source>
        <dbReference type="Proteomes" id="UP001172708"/>
    </source>
</evidence>
<comment type="caution">
    <text evidence="2">The sequence shown here is derived from an EMBL/GenBank/DDBJ whole genome shotgun (WGS) entry which is preliminary data.</text>
</comment>
<reference evidence="2" key="1">
    <citation type="submission" date="2023-06" db="EMBL/GenBank/DDBJ databases">
        <title>Egi l300058.</title>
        <authorList>
            <person name="Gao L."/>
            <person name="Fang B.-Z."/>
            <person name="Li W.-J."/>
        </authorList>
    </citation>
    <scope>NUCLEOTIDE SEQUENCE</scope>
    <source>
        <strain evidence="2">EGI L300058</strain>
    </source>
</reference>
<feature type="transmembrane region" description="Helical" evidence="1">
    <location>
        <begin position="105"/>
        <end position="129"/>
    </location>
</feature>
<dbReference type="Pfam" id="PF10011">
    <property type="entry name" value="DUF2254"/>
    <property type="match status" value="1"/>
</dbReference>
<sequence>MAGIEWRTFVARLAQRIWFRLALFTVLALAVSLLGRFAGPALPDAWALDFGQDSVATILQILASSMLAVTTFSLTVMISAYSGAAAQTTPRATQLLLADNTSQNALSSFLGSFVYAIVGIVALSTSYYGERGRTLLFLGTLVVIAIVVATLVRWIHHLTTFGRMADVLDRVEQAAHDTVCAYAEAPTLGGAPATDVPASARAIRAGSPGCVTGIAVTALAEAAEQARLTVHVAALPGVTVGLGTPLAYVEGFADDDTADALREAFRVEKHRTFEQDPRLGLVALSEIGSRALSPSTNDPGTAIEALNAIQRVLTDLLTTSADPEISHPNLRVPTVSLEDLIEDALRPLARDGAGIVEVGLRVQRVLGDLITIAEPGDAATFMAASGRAEQRAVGGLPDEGDRELITGAAATARARNER</sequence>
<feature type="transmembrane region" description="Helical" evidence="1">
    <location>
        <begin position="58"/>
        <end position="84"/>
    </location>
</feature>
<keyword evidence="1" id="KW-0812">Transmembrane</keyword>
<evidence type="ECO:0000313" key="2">
    <source>
        <dbReference type="EMBL" id="MDN4481799.1"/>
    </source>
</evidence>
<feature type="transmembrane region" description="Helical" evidence="1">
    <location>
        <begin position="135"/>
        <end position="155"/>
    </location>
</feature>
<accession>A0ABT8GK35</accession>
<feature type="transmembrane region" description="Helical" evidence="1">
    <location>
        <begin position="17"/>
        <end position="38"/>
    </location>
</feature>
<dbReference type="RefSeq" id="WP_301143544.1">
    <property type="nucleotide sequence ID" value="NZ_JAUHQA010000001.1"/>
</dbReference>
<dbReference type="Proteomes" id="UP001172708">
    <property type="component" value="Unassembled WGS sequence"/>
</dbReference>
<dbReference type="InterPro" id="IPR018723">
    <property type="entry name" value="DUF2254_membrane"/>
</dbReference>
<evidence type="ECO:0000256" key="1">
    <source>
        <dbReference type="SAM" id="Phobius"/>
    </source>
</evidence>